<organism evidence="1">
    <name type="scientific">mine drainage metagenome</name>
    <dbReference type="NCBI Taxonomy" id="410659"/>
    <lineage>
        <taxon>unclassified sequences</taxon>
        <taxon>metagenomes</taxon>
        <taxon>ecological metagenomes</taxon>
    </lineage>
</organism>
<dbReference type="PANTHER" id="PTHR42958">
    <property type="entry name" value="HYDROGENASE-2 LARGE CHAIN"/>
    <property type="match status" value="1"/>
</dbReference>
<dbReference type="Gene3D" id="1.10.645.10">
    <property type="entry name" value="Cytochrome-c3 Hydrogenase, chain B"/>
    <property type="match status" value="1"/>
</dbReference>
<name>A0A1J5U0Q3_9ZZZZ</name>
<gene>
    <name evidence="1" type="ORF">GALL_04860</name>
</gene>
<dbReference type="Pfam" id="PF00374">
    <property type="entry name" value="NiFeSe_Hases"/>
    <property type="match status" value="1"/>
</dbReference>
<dbReference type="AlphaFoldDB" id="A0A1J5U0Q3"/>
<reference evidence="1" key="1">
    <citation type="submission" date="2016-10" db="EMBL/GenBank/DDBJ databases">
        <title>Sequence of Gallionella enrichment culture.</title>
        <authorList>
            <person name="Poehlein A."/>
            <person name="Muehling M."/>
            <person name="Daniel R."/>
        </authorList>
    </citation>
    <scope>NUCLEOTIDE SEQUENCE</scope>
</reference>
<dbReference type="SUPFAM" id="SSF56762">
    <property type="entry name" value="HydB/Nqo4-like"/>
    <property type="match status" value="1"/>
</dbReference>
<comment type="caution">
    <text evidence="1">The sequence shown here is derived from an EMBL/GenBank/DDBJ whole genome shotgun (WGS) entry which is preliminary data.</text>
</comment>
<dbReference type="EMBL" id="MLJW01000001">
    <property type="protein sequence ID" value="OIR19604.1"/>
    <property type="molecule type" value="Genomic_DNA"/>
</dbReference>
<protein>
    <submittedName>
        <fullName evidence="1">Nickel-dependent hydrogenase</fullName>
    </submittedName>
</protein>
<evidence type="ECO:0000313" key="1">
    <source>
        <dbReference type="EMBL" id="OIR19604.1"/>
    </source>
</evidence>
<dbReference type="PANTHER" id="PTHR42958:SF4">
    <property type="entry name" value="HYDROGENASE EXPRESSION_FORMATION PROTEIN HUPK"/>
    <property type="match status" value="1"/>
</dbReference>
<dbReference type="GO" id="GO:0016151">
    <property type="term" value="F:nickel cation binding"/>
    <property type="evidence" value="ECO:0007669"/>
    <property type="project" value="InterPro"/>
</dbReference>
<sequence>MEDIGKLALGVIWDGAMVRATDIRSSRPMAAQLLQGKTPAQVLHIVPLLFSVCGRAQGAAAQAALQAAQRQPWPEEAAQAERTIRCEAMQEHLWRMMLDWPRLLGTGPREQRFAAWHALLREVAAGRIGMEVFRSEFERDGLGMPTAAWRGMTSYPELRTWWRTADSLVAQLLSALDESDNSANGEIRLLPPWTADEAQQACAGRWDAAFSARPHWQGAAAEAGAWTYYSADPMLHEAWRGSGSKVLARLLARVIDVVEMAGGRGAPRLDAASPAPGEGVAVVRTARGLLMHHVQLAAEKVASYAIVAPTEWNFHPSGAFAQDMRGLVANDRERLRRSAQLSALSLDPCVAYEIEVLDA</sequence>
<dbReference type="InterPro" id="IPR050867">
    <property type="entry name" value="NiFe/NiFeSe_hydrgnase_LSU"/>
</dbReference>
<proteinExistence type="predicted"/>
<accession>A0A1J5U0Q3</accession>
<dbReference type="InterPro" id="IPR001501">
    <property type="entry name" value="Ni-dep_hyd_lsu"/>
</dbReference>
<dbReference type="InterPro" id="IPR029014">
    <property type="entry name" value="NiFe-Hase_large"/>
</dbReference>